<evidence type="ECO:0000256" key="3">
    <source>
        <dbReference type="PIRSR" id="PIRSR603782-1"/>
    </source>
</evidence>
<dbReference type="Proteomes" id="UP000243106">
    <property type="component" value="Unassembled WGS sequence"/>
</dbReference>
<organism evidence="5 6">
    <name type="scientific">Roseivivax halotolerans</name>
    <dbReference type="NCBI Taxonomy" id="93684"/>
    <lineage>
        <taxon>Bacteria</taxon>
        <taxon>Pseudomonadati</taxon>
        <taxon>Pseudomonadota</taxon>
        <taxon>Alphaproteobacteria</taxon>
        <taxon>Rhodobacterales</taxon>
        <taxon>Roseobacteraceae</taxon>
        <taxon>Roseivivax</taxon>
    </lineage>
</organism>
<dbReference type="SUPFAM" id="SSF52833">
    <property type="entry name" value="Thioredoxin-like"/>
    <property type="match status" value="1"/>
</dbReference>
<dbReference type="GO" id="GO:0046872">
    <property type="term" value="F:metal ion binding"/>
    <property type="evidence" value="ECO:0007669"/>
    <property type="project" value="UniProtKB-KW"/>
</dbReference>
<evidence type="ECO:0000313" key="6">
    <source>
        <dbReference type="Proteomes" id="UP000243106"/>
    </source>
</evidence>
<dbReference type="PANTHER" id="PTHR12151:SF25">
    <property type="entry name" value="LINALOOL DEHYDRATASE_ISOMERASE DOMAIN-CONTAINING PROTEIN"/>
    <property type="match status" value="1"/>
</dbReference>
<keyword evidence="4" id="KW-1015">Disulfide bond</keyword>
<protein>
    <submittedName>
        <fullName evidence="5">Protein SCO1/2</fullName>
    </submittedName>
</protein>
<proteinExistence type="inferred from homology"/>
<evidence type="ECO:0000256" key="2">
    <source>
        <dbReference type="ARBA" id="ARBA00023008"/>
    </source>
</evidence>
<comment type="similarity">
    <text evidence="1">Belongs to the SCO1/2 family.</text>
</comment>
<feature type="binding site" evidence="3">
    <location>
        <position position="82"/>
    </location>
    <ligand>
        <name>Cu cation</name>
        <dbReference type="ChEBI" id="CHEBI:23378"/>
    </ligand>
</feature>
<dbReference type="CDD" id="cd02968">
    <property type="entry name" value="SCO"/>
    <property type="match status" value="1"/>
</dbReference>
<dbReference type="STRING" id="93684.SAMN05421853_101370"/>
<keyword evidence="3" id="KW-0479">Metal-binding</keyword>
<evidence type="ECO:0000256" key="1">
    <source>
        <dbReference type="ARBA" id="ARBA00010996"/>
    </source>
</evidence>
<keyword evidence="2 3" id="KW-0186">Copper</keyword>
<evidence type="ECO:0000256" key="4">
    <source>
        <dbReference type="PIRSR" id="PIRSR603782-2"/>
    </source>
</evidence>
<name>A0A1I5V7B1_9RHOB</name>
<dbReference type="FunFam" id="3.40.30.10:FF:000013">
    <property type="entry name" value="Blast:Protein SCO1 homolog, mitochondrial"/>
    <property type="match status" value="1"/>
</dbReference>
<feature type="disulfide bond" description="Redox-active" evidence="4">
    <location>
        <begin position="78"/>
        <end position="82"/>
    </location>
</feature>
<feature type="binding site" evidence="3">
    <location>
        <position position="78"/>
    </location>
    <ligand>
        <name>Cu cation</name>
        <dbReference type="ChEBI" id="CHEBI:23378"/>
    </ligand>
</feature>
<dbReference type="AlphaFoldDB" id="A0A1I5V7B1"/>
<keyword evidence="6" id="KW-1185">Reference proteome</keyword>
<dbReference type="EMBL" id="FOXV01000001">
    <property type="protein sequence ID" value="SFQ03330.1"/>
    <property type="molecule type" value="Genomic_DNA"/>
</dbReference>
<dbReference type="InterPro" id="IPR003782">
    <property type="entry name" value="SCO1/SenC"/>
</dbReference>
<dbReference type="Pfam" id="PF02630">
    <property type="entry name" value="SCO1-SenC"/>
    <property type="match status" value="1"/>
</dbReference>
<dbReference type="RefSeq" id="WP_093009070.1">
    <property type="nucleotide sequence ID" value="NZ_FOXV01000001.1"/>
</dbReference>
<dbReference type="InterPro" id="IPR036249">
    <property type="entry name" value="Thioredoxin-like_sf"/>
</dbReference>
<feature type="binding site" evidence="3">
    <location>
        <position position="167"/>
    </location>
    <ligand>
        <name>Cu cation</name>
        <dbReference type="ChEBI" id="CHEBI:23378"/>
    </ligand>
</feature>
<accession>A0A1I5V7B1</accession>
<sequence length="206" mass="22388">MRWIYVVTAGVALAAVIAVTAFWSLLRGDPQTFAECRSGAVAGDIGGPFELVGADGETVTQDSLVTEPTLLYFGYTFCPDVCPFDTVRNAAVIDILEEEGIEAQTAFVSVDPERDTPDVVGEFAEAIHPEMVGLTGSTEQVKAAADAFRVFYRVPQDPEDEYYLVDHTTFTYLLMPGEGFVDYYRRELPAEEIAAGVSCFAEAAQS</sequence>
<reference evidence="6" key="1">
    <citation type="submission" date="2016-10" db="EMBL/GenBank/DDBJ databases">
        <authorList>
            <person name="Varghese N."/>
            <person name="Submissions S."/>
        </authorList>
    </citation>
    <scope>NUCLEOTIDE SEQUENCE [LARGE SCALE GENOMIC DNA]</scope>
    <source>
        <strain evidence="6">JCM 10271</strain>
    </source>
</reference>
<dbReference type="Gene3D" id="3.40.30.10">
    <property type="entry name" value="Glutaredoxin"/>
    <property type="match status" value="1"/>
</dbReference>
<gene>
    <name evidence="5" type="ORF">SAMN05421853_101370</name>
</gene>
<evidence type="ECO:0000313" key="5">
    <source>
        <dbReference type="EMBL" id="SFQ03330.1"/>
    </source>
</evidence>
<dbReference type="PANTHER" id="PTHR12151">
    <property type="entry name" value="ELECTRON TRANSPORT PROTIN SCO1/SENC FAMILY MEMBER"/>
    <property type="match status" value="1"/>
</dbReference>